<gene>
    <name evidence="1" type="ORF">Amon02_001333600</name>
</gene>
<comment type="caution">
    <text evidence="1">The sequence shown here is derived from an EMBL/GenBank/DDBJ whole genome shotgun (WGS) entry which is preliminary data.</text>
</comment>
<proteinExistence type="predicted"/>
<dbReference type="Proteomes" id="UP001165064">
    <property type="component" value="Unassembled WGS sequence"/>
</dbReference>
<protein>
    <submittedName>
        <fullName evidence="1">Unnamed protein product</fullName>
    </submittedName>
</protein>
<evidence type="ECO:0000313" key="2">
    <source>
        <dbReference type="Proteomes" id="UP001165064"/>
    </source>
</evidence>
<evidence type="ECO:0000313" key="1">
    <source>
        <dbReference type="EMBL" id="GMF08687.1"/>
    </source>
</evidence>
<accession>A0ACB5UDF6</accession>
<name>A0ACB5UDF6_AMBMO</name>
<dbReference type="EMBL" id="BSXS01017234">
    <property type="protein sequence ID" value="GMF08687.1"/>
    <property type="molecule type" value="Genomic_DNA"/>
</dbReference>
<keyword evidence="2" id="KW-1185">Reference proteome</keyword>
<reference evidence="1" key="1">
    <citation type="submission" date="2023-04" db="EMBL/GenBank/DDBJ databases">
        <title>Ambrosiozyma monospora NBRC 10751.</title>
        <authorList>
            <person name="Ichikawa N."/>
            <person name="Sato H."/>
            <person name="Tonouchi N."/>
        </authorList>
    </citation>
    <scope>NUCLEOTIDE SEQUENCE</scope>
    <source>
        <strain evidence="1">NBRC 10751</strain>
    </source>
</reference>
<sequence>MIVFIFRMRSIFLTTLKSSGLGDNSSPSDFLLWIFNDESSIASKSELNLGGSGVGGLGGGEGVRSTGTYCFVGLVGGRAVMYASELSIDVSSGIGCCSSPDDLISSCGG</sequence>
<organism evidence="1 2">
    <name type="scientific">Ambrosiozyma monospora</name>
    <name type="common">Yeast</name>
    <name type="synonym">Endomycopsis monosporus</name>
    <dbReference type="NCBI Taxonomy" id="43982"/>
    <lineage>
        <taxon>Eukaryota</taxon>
        <taxon>Fungi</taxon>
        <taxon>Dikarya</taxon>
        <taxon>Ascomycota</taxon>
        <taxon>Saccharomycotina</taxon>
        <taxon>Pichiomycetes</taxon>
        <taxon>Pichiales</taxon>
        <taxon>Pichiaceae</taxon>
        <taxon>Ambrosiozyma</taxon>
    </lineage>
</organism>